<keyword evidence="3" id="KW-1185">Reference proteome</keyword>
<evidence type="ECO:0000313" key="2">
    <source>
        <dbReference type="EMBL" id="MQL99142.1"/>
    </source>
</evidence>
<dbReference type="Proteomes" id="UP000652761">
    <property type="component" value="Unassembled WGS sequence"/>
</dbReference>
<feature type="region of interest" description="Disordered" evidence="1">
    <location>
        <begin position="51"/>
        <end position="88"/>
    </location>
</feature>
<comment type="caution">
    <text evidence="2">The sequence shown here is derived from an EMBL/GenBank/DDBJ whole genome shotgun (WGS) entry which is preliminary data.</text>
</comment>
<accession>A0A843VJW2</accession>
<evidence type="ECO:0000313" key="3">
    <source>
        <dbReference type="Proteomes" id="UP000652761"/>
    </source>
</evidence>
<name>A0A843VJW2_COLES</name>
<gene>
    <name evidence="2" type="ORF">Taro_031862</name>
</gene>
<dbReference type="AlphaFoldDB" id="A0A843VJW2"/>
<protein>
    <submittedName>
        <fullName evidence="2">Uncharacterized protein</fullName>
    </submittedName>
</protein>
<proteinExistence type="predicted"/>
<reference evidence="2" key="1">
    <citation type="submission" date="2017-07" db="EMBL/GenBank/DDBJ databases">
        <title>Taro Niue Genome Assembly and Annotation.</title>
        <authorList>
            <person name="Atibalentja N."/>
            <person name="Keating K."/>
            <person name="Fields C.J."/>
        </authorList>
    </citation>
    <scope>NUCLEOTIDE SEQUENCE</scope>
    <source>
        <strain evidence="2">Niue_2</strain>
        <tissue evidence="2">Leaf</tissue>
    </source>
</reference>
<evidence type="ECO:0000256" key="1">
    <source>
        <dbReference type="SAM" id="MobiDB-lite"/>
    </source>
</evidence>
<dbReference type="EMBL" id="NMUH01002304">
    <property type="protein sequence ID" value="MQL99142.1"/>
    <property type="molecule type" value="Genomic_DNA"/>
</dbReference>
<sequence length="116" mass="12448">MGLWKQAMSDVRGGRGWGGVGGGVAAWASGWQGGAASRRKSASPRPEVYIAGRSHHHRKLRPTPTEGPPWSPEAPVADGGASWPRQIGFGRGRRATQWMGHRDDLMKKMALLAKGP</sequence>
<organism evidence="2 3">
    <name type="scientific">Colocasia esculenta</name>
    <name type="common">Wild taro</name>
    <name type="synonym">Arum esculentum</name>
    <dbReference type="NCBI Taxonomy" id="4460"/>
    <lineage>
        <taxon>Eukaryota</taxon>
        <taxon>Viridiplantae</taxon>
        <taxon>Streptophyta</taxon>
        <taxon>Embryophyta</taxon>
        <taxon>Tracheophyta</taxon>
        <taxon>Spermatophyta</taxon>
        <taxon>Magnoliopsida</taxon>
        <taxon>Liliopsida</taxon>
        <taxon>Araceae</taxon>
        <taxon>Aroideae</taxon>
        <taxon>Colocasieae</taxon>
        <taxon>Colocasia</taxon>
    </lineage>
</organism>